<evidence type="ECO:0000313" key="3">
    <source>
        <dbReference type="Proteomes" id="UP000325636"/>
    </source>
</evidence>
<evidence type="ECO:0000256" key="1">
    <source>
        <dbReference type="SAM" id="MobiDB-lite"/>
    </source>
</evidence>
<reference evidence="3" key="1">
    <citation type="submission" date="2019-04" db="EMBL/GenBank/DDBJ databases">
        <title>Microviridin 1777: A Toxic Chymotrypsin Inhibitor Discovered by a Metabologenomic Approach.</title>
        <authorList>
            <person name="Sieber S."/>
            <person name="Grendelmeier S.M."/>
            <person name="Harris L.A."/>
            <person name="Mitchell D.A."/>
            <person name="Gademann K."/>
        </authorList>
    </citation>
    <scope>NUCLEOTIDE SEQUENCE [LARGE SCALE GENOMIC DNA]</scope>
    <source>
        <strain evidence="3">EAWAG127a</strain>
    </source>
</reference>
<comment type="caution">
    <text evidence="2">The sequence shown here is derived from an EMBL/GenBank/DDBJ whole genome shotgun (WGS) entry which is preliminary data.</text>
</comment>
<feature type="region of interest" description="Disordered" evidence="1">
    <location>
        <begin position="1"/>
        <end position="26"/>
    </location>
</feature>
<proteinExistence type="predicted"/>
<accession>A0A5J5LUL4</accession>
<gene>
    <name evidence="2" type="ORF">EZJ55_12995</name>
</gene>
<evidence type="ECO:0000313" key="2">
    <source>
        <dbReference type="EMBL" id="KAB0241352.1"/>
    </source>
</evidence>
<name>A0A5J5LUL4_MICAE</name>
<feature type="compositionally biased region" description="Basic and acidic residues" evidence="1">
    <location>
        <begin position="17"/>
        <end position="26"/>
    </location>
</feature>
<dbReference type="AlphaFoldDB" id="A0A5J5LUL4"/>
<dbReference type="EMBL" id="SRLN01000012">
    <property type="protein sequence ID" value="KAB0241352.1"/>
    <property type="molecule type" value="Genomic_DNA"/>
</dbReference>
<sequence>MVNFLQPLPPTPPDIGGQERSRMSATNKEKWYNAETNIVGGGRIQPKNLLALARREPTEKY</sequence>
<dbReference type="Proteomes" id="UP000325636">
    <property type="component" value="Unassembled WGS sequence"/>
</dbReference>
<protein>
    <submittedName>
        <fullName evidence="2">Uncharacterized protein</fullName>
    </submittedName>
</protein>
<organism evidence="2 3">
    <name type="scientific">Microcystis aeruginosa EAWAG127a</name>
    <dbReference type="NCBI Taxonomy" id="2529855"/>
    <lineage>
        <taxon>Bacteria</taxon>
        <taxon>Bacillati</taxon>
        <taxon>Cyanobacteriota</taxon>
        <taxon>Cyanophyceae</taxon>
        <taxon>Oscillatoriophycideae</taxon>
        <taxon>Chroococcales</taxon>
        <taxon>Microcystaceae</taxon>
        <taxon>Microcystis</taxon>
    </lineage>
</organism>